<sequence length="83" mass="9589">MFFIFLQHNVYVVLKHFRCYIIIMNSQELKRYLIKHGCSFTSGKGGHLLVKRGSKKSVLPMHGTRKELGTGLVQKILKDLDLK</sequence>
<dbReference type="Pfam" id="PF07927">
    <property type="entry name" value="HicA_toxin"/>
    <property type="match status" value="1"/>
</dbReference>
<dbReference type="InterPro" id="IPR012933">
    <property type="entry name" value="HicA_mRNA_interferase"/>
</dbReference>
<name>A0A3S4Z4X6_BARVI</name>
<dbReference type="GO" id="GO:0004519">
    <property type="term" value="F:endonuclease activity"/>
    <property type="evidence" value="ECO:0007669"/>
    <property type="project" value="UniProtKB-KW"/>
</dbReference>
<evidence type="ECO:0000313" key="8">
    <source>
        <dbReference type="EMBL" id="VEJ45771.1"/>
    </source>
</evidence>
<evidence type="ECO:0000256" key="2">
    <source>
        <dbReference type="ARBA" id="ARBA00022649"/>
    </source>
</evidence>
<dbReference type="Proteomes" id="UP000274201">
    <property type="component" value="Chromosome"/>
</dbReference>
<organism evidence="8 9">
    <name type="scientific">Bartonella vinsonii</name>
    <name type="common">Rochalimaea vinsonii</name>
    <dbReference type="NCBI Taxonomy" id="33047"/>
    <lineage>
        <taxon>Bacteria</taxon>
        <taxon>Pseudomonadati</taxon>
        <taxon>Pseudomonadota</taxon>
        <taxon>Alphaproteobacteria</taxon>
        <taxon>Hyphomicrobiales</taxon>
        <taxon>Bartonellaceae</taxon>
        <taxon>Bartonella</taxon>
    </lineage>
</organism>
<reference evidence="8 9" key="1">
    <citation type="submission" date="2018-12" db="EMBL/GenBank/DDBJ databases">
        <authorList>
            <consortium name="Pathogen Informatics"/>
        </authorList>
    </citation>
    <scope>NUCLEOTIDE SEQUENCE [LARGE SCALE GENOMIC DNA]</scope>
    <source>
        <strain evidence="8 9">NCTC12905</strain>
    </source>
</reference>
<gene>
    <name evidence="8" type="ORF">NCTC12905_01440</name>
</gene>
<dbReference type="EMBL" id="LR134529">
    <property type="protein sequence ID" value="VEJ45771.1"/>
    <property type="molecule type" value="Genomic_DNA"/>
</dbReference>
<protein>
    <submittedName>
        <fullName evidence="8">YcfA-like protein</fullName>
    </submittedName>
</protein>
<keyword evidence="3" id="KW-0540">Nuclease</keyword>
<evidence type="ECO:0000313" key="9">
    <source>
        <dbReference type="Proteomes" id="UP000274201"/>
    </source>
</evidence>
<evidence type="ECO:0000256" key="6">
    <source>
        <dbReference type="ARBA" id="ARBA00022884"/>
    </source>
</evidence>
<keyword evidence="2" id="KW-1277">Toxin-antitoxin system</keyword>
<dbReference type="STRING" id="1094497.BVwin_06560"/>
<dbReference type="Gene3D" id="3.30.920.30">
    <property type="entry name" value="Hypothetical protein"/>
    <property type="match status" value="1"/>
</dbReference>
<keyword evidence="7" id="KW-0346">Stress response</keyword>
<dbReference type="GO" id="GO:0003729">
    <property type="term" value="F:mRNA binding"/>
    <property type="evidence" value="ECO:0007669"/>
    <property type="project" value="InterPro"/>
</dbReference>
<dbReference type="SUPFAM" id="SSF54786">
    <property type="entry name" value="YcfA/nrd intein domain"/>
    <property type="match status" value="1"/>
</dbReference>
<dbReference type="GO" id="GO:0016787">
    <property type="term" value="F:hydrolase activity"/>
    <property type="evidence" value="ECO:0007669"/>
    <property type="project" value="UniProtKB-KW"/>
</dbReference>
<evidence type="ECO:0000256" key="5">
    <source>
        <dbReference type="ARBA" id="ARBA00022801"/>
    </source>
</evidence>
<evidence type="ECO:0000256" key="1">
    <source>
        <dbReference type="ARBA" id="ARBA00006620"/>
    </source>
</evidence>
<dbReference type="AlphaFoldDB" id="A0A3S4Z4X6"/>
<evidence type="ECO:0000256" key="4">
    <source>
        <dbReference type="ARBA" id="ARBA00022759"/>
    </source>
</evidence>
<evidence type="ECO:0000256" key="3">
    <source>
        <dbReference type="ARBA" id="ARBA00022722"/>
    </source>
</evidence>
<keyword evidence="5" id="KW-0378">Hydrolase</keyword>
<comment type="similarity">
    <text evidence="1">Belongs to the HicA mRNA interferase family.</text>
</comment>
<keyword evidence="4" id="KW-0255">Endonuclease</keyword>
<keyword evidence="6" id="KW-0694">RNA-binding</keyword>
<accession>A0A3S4Z4X6</accession>
<dbReference type="InterPro" id="IPR038570">
    <property type="entry name" value="HicA_sf"/>
</dbReference>
<proteinExistence type="inferred from homology"/>
<evidence type="ECO:0000256" key="7">
    <source>
        <dbReference type="ARBA" id="ARBA00023016"/>
    </source>
</evidence>